<dbReference type="EMBL" id="AYUF01000331">
    <property type="protein sequence ID" value="ETK02593.1"/>
    <property type="molecule type" value="Genomic_DNA"/>
</dbReference>
<sequence>MNSKMKNQMKKMMFMACLVLFALTACADDDLPIRTNQLPRNAQQFLTQYFRGVEVSYAKQDDEGFDKSYEVVFVDGNKVEFRRDGEWKEVDCRYGRVPDAIVPRAILDFVRQHYAGQYIRKIERDRHGYEVKLTSGLELKFDRNGRFRKID</sequence>
<dbReference type="InterPro" id="IPR021533">
    <property type="entry name" value="PepSY-like"/>
</dbReference>
<organism evidence="3 4">
    <name type="scientific">Tannerella sp. oral taxon BU063 isolate Cell 2</name>
    <dbReference type="NCBI Taxonomy" id="1411148"/>
    <lineage>
        <taxon>Bacteria</taxon>
        <taxon>Pseudomonadati</taxon>
        <taxon>Bacteroidota</taxon>
        <taxon>Bacteroidia</taxon>
        <taxon>Bacteroidales</taxon>
        <taxon>Tannerellaceae</taxon>
        <taxon>Tannerella</taxon>
    </lineage>
</organism>
<dbReference type="AlphaFoldDB" id="W2C6D4"/>
<dbReference type="Gene3D" id="3.40.1420.30">
    <property type="match status" value="1"/>
</dbReference>
<evidence type="ECO:0000313" key="3">
    <source>
        <dbReference type="EMBL" id="ETK02593.1"/>
    </source>
</evidence>
<reference evidence="3 4" key="1">
    <citation type="submission" date="2013-11" db="EMBL/GenBank/DDBJ databases">
        <title>Single cell genomics of uncultured Tannerella BU063 (oral taxon 286).</title>
        <authorList>
            <person name="Beall C.J."/>
            <person name="Campbell A.G."/>
            <person name="Griffen A.L."/>
            <person name="Podar M."/>
            <person name="Leys E.J."/>
        </authorList>
    </citation>
    <scope>NUCLEOTIDE SEQUENCE [LARGE SCALE GENOMIC DNA]</scope>
    <source>
        <strain evidence="3">Cell 2</strain>
    </source>
</reference>
<dbReference type="Pfam" id="PF11396">
    <property type="entry name" value="PepSY_like"/>
    <property type="match status" value="1"/>
</dbReference>
<proteinExistence type="predicted"/>
<evidence type="ECO:0000259" key="2">
    <source>
        <dbReference type="Pfam" id="PF11396"/>
    </source>
</evidence>
<keyword evidence="1" id="KW-0732">Signal</keyword>
<name>W2C6D4_9BACT</name>
<dbReference type="PROSITE" id="PS51257">
    <property type="entry name" value="PROKAR_LIPOPROTEIN"/>
    <property type="match status" value="1"/>
</dbReference>
<protein>
    <recommendedName>
        <fullName evidence="2">Putative beta-lactamase-inhibitor-like PepSY-like domain-containing protein</fullName>
    </recommendedName>
</protein>
<dbReference type="Proteomes" id="UP000018837">
    <property type="component" value="Unassembled WGS sequence"/>
</dbReference>
<dbReference type="SUPFAM" id="SSF160574">
    <property type="entry name" value="BT0923-like"/>
    <property type="match status" value="1"/>
</dbReference>
<comment type="caution">
    <text evidence="3">The sequence shown here is derived from an EMBL/GenBank/DDBJ whole genome shotgun (WGS) entry which is preliminary data.</text>
</comment>
<accession>W2C6D4</accession>
<evidence type="ECO:0000256" key="1">
    <source>
        <dbReference type="SAM" id="SignalP"/>
    </source>
</evidence>
<gene>
    <name evidence="3" type="ORF">N425_03470</name>
</gene>
<dbReference type="PATRIC" id="fig|1411148.3.peg.440"/>
<feature type="signal peptide" evidence="1">
    <location>
        <begin position="1"/>
        <end position="27"/>
    </location>
</feature>
<evidence type="ECO:0000313" key="4">
    <source>
        <dbReference type="Proteomes" id="UP000018837"/>
    </source>
</evidence>
<feature type="domain" description="Putative beta-lactamase-inhibitor-like PepSY-like" evidence="2">
    <location>
        <begin position="67"/>
        <end position="148"/>
    </location>
</feature>
<feature type="chain" id="PRO_5004812510" description="Putative beta-lactamase-inhibitor-like PepSY-like domain-containing protein" evidence="1">
    <location>
        <begin position="28"/>
        <end position="151"/>
    </location>
</feature>